<feature type="region of interest" description="Domain III" evidence="6">
    <location>
        <begin position="150"/>
        <end position="193"/>
    </location>
</feature>
<comment type="caution">
    <text evidence="8">The sequence shown here is derived from an EMBL/GenBank/DDBJ whole genome shotgun (WGS) entry which is preliminary data.</text>
</comment>
<name>A0A5C6RZ15_9FLAO</name>
<dbReference type="InterPro" id="IPR000085">
    <property type="entry name" value="RuvA"/>
</dbReference>
<evidence type="ECO:0000259" key="7">
    <source>
        <dbReference type="SMART" id="SM00278"/>
    </source>
</evidence>
<dbReference type="Proteomes" id="UP000321721">
    <property type="component" value="Unassembled WGS sequence"/>
</dbReference>
<dbReference type="OrthoDB" id="5293449at2"/>
<dbReference type="HAMAP" id="MF_00031">
    <property type="entry name" value="DNA_HJ_migration_RuvA"/>
    <property type="match status" value="1"/>
</dbReference>
<dbReference type="SUPFAM" id="SSF50249">
    <property type="entry name" value="Nucleic acid-binding proteins"/>
    <property type="match status" value="1"/>
</dbReference>
<dbReference type="RefSeq" id="WP_147098531.1">
    <property type="nucleotide sequence ID" value="NZ_VOOS01000001.1"/>
</dbReference>
<reference evidence="8 9" key="1">
    <citation type="submission" date="2019-08" db="EMBL/GenBank/DDBJ databases">
        <title>Genome of Vicingus serpentipes NCIMB 15042.</title>
        <authorList>
            <person name="Bowman J.P."/>
        </authorList>
    </citation>
    <scope>NUCLEOTIDE SEQUENCE [LARGE SCALE GENOMIC DNA]</scope>
    <source>
        <strain evidence="8 9">NCIMB 15042</strain>
    </source>
</reference>
<keyword evidence="2 6" id="KW-0227">DNA damage</keyword>
<dbReference type="GO" id="GO:0009379">
    <property type="term" value="C:Holliday junction helicase complex"/>
    <property type="evidence" value="ECO:0007669"/>
    <property type="project" value="InterPro"/>
</dbReference>
<comment type="subunit">
    <text evidence="6">Homotetramer. Forms an RuvA(8)-RuvB(12)-Holliday junction (HJ) complex. HJ DNA is sandwiched between 2 RuvA tetramers; dsDNA enters through RuvA and exits via RuvB. An RuvB hexamer assembles on each DNA strand where it exits the tetramer. Each RuvB hexamer is contacted by two RuvA subunits (via domain III) on 2 adjacent RuvB subunits; this complex drives branch migration. In the full resolvosome a probable DNA-RuvA(4)-RuvB(12)-RuvC(2) complex forms which resolves the HJ.</text>
</comment>
<proteinExistence type="inferred from homology"/>
<dbReference type="GO" id="GO:0005524">
    <property type="term" value="F:ATP binding"/>
    <property type="evidence" value="ECO:0007669"/>
    <property type="project" value="InterPro"/>
</dbReference>
<evidence type="ECO:0000313" key="9">
    <source>
        <dbReference type="Proteomes" id="UP000321721"/>
    </source>
</evidence>
<keyword evidence="1 6" id="KW-0963">Cytoplasm</keyword>
<dbReference type="GO" id="GO:0000400">
    <property type="term" value="F:four-way junction DNA binding"/>
    <property type="evidence" value="ECO:0007669"/>
    <property type="project" value="UniProtKB-UniRule"/>
</dbReference>
<dbReference type="GO" id="GO:0048476">
    <property type="term" value="C:Holliday junction resolvase complex"/>
    <property type="evidence" value="ECO:0007669"/>
    <property type="project" value="UniProtKB-UniRule"/>
</dbReference>
<dbReference type="InterPro" id="IPR011114">
    <property type="entry name" value="RuvA_C"/>
</dbReference>
<protein>
    <recommendedName>
        <fullName evidence="6">Holliday junction branch migration complex subunit RuvA</fullName>
    </recommendedName>
</protein>
<organism evidence="8 9">
    <name type="scientific">Vicingus serpentipes</name>
    <dbReference type="NCBI Taxonomy" id="1926625"/>
    <lineage>
        <taxon>Bacteria</taxon>
        <taxon>Pseudomonadati</taxon>
        <taxon>Bacteroidota</taxon>
        <taxon>Flavobacteriia</taxon>
        <taxon>Flavobacteriales</taxon>
        <taxon>Vicingaceae</taxon>
        <taxon>Vicingus</taxon>
    </lineage>
</organism>
<dbReference type="SUPFAM" id="SSF47781">
    <property type="entry name" value="RuvA domain 2-like"/>
    <property type="match status" value="1"/>
</dbReference>
<dbReference type="InterPro" id="IPR013849">
    <property type="entry name" value="DNA_helicase_Holl-junc_RuvA_I"/>
</dbReference>
<dbReference type="GO" id="GO:0006310">
    <property type="term" value="P:DNA recombination"/>
    <property type="evidence" value="ECO:0007669"/>
    <property type="project" value="UniProtKB-UniRule"/>
</dbReference>
<dbReference type="AlphaFoldDB" id="A0A5C6RZ15"/>
<dbReference type="Gene3D" id="1.10.8.10">
    <property type="entry name" value="DNA helicase RuvA subunit, C-terminal domain"/>
    <property type="match status" value="1"/>
</dbReference>
<accession>A0A5C6RZ15</accession>
<evidence type="ECO:0000313" key="8">
    <source>
        <dbReference type="EMBL" id="TXB67205.1"/>
    </source>
</evidence>
<feature type="domain" description="Helix-hairpin-helix DNA-binding motif class 1" evidence="7">
    <location>
        <begin position="72"/>
        <end position="91"/>
    </location>
</feature>
<dbReference type="Pfam" id="PF01330">
    <property type="entry name" value="RuvA_N"/>
    <property type="match status" value="1"/>
</dbReference>
<comment type="subcellular location">
    <subcellularLocation>
        <location evidence="6">Cytoplasm</location>
    </subcellularLocation>
</comment>
<evidence type="ECO:0000256" key="1">
    <source>
        <dbReference type="ARBA" id="ARBA00022490"/>
    </source>
</evidence>
<dbReference type="GO" id="GO:0005737">
    <property type="term" value="C:cytoplasm"/>
    <property type="evidence" value="ECO:0007669"/>
    <property type="project" value="UniProtKB-SubCell"/>
</dbReference>
<dbReference type="GO" id="GO:0009378">
    <property type="term" value="F:four-way junction helicase activity"/>
    <property type="evidence" value="ECO:0007669"/>
    <property type="project" value="InterPro"/>
</dbReference>
<feature type="domain" description="Helix-hairpin-helix DNA-binding motif class 1" evidence="7">
    <location>
        <begin position="107"/>
        <end position="126"/>
    </location>
</feature>
<dbReference type="SUPFAM" id="SSF46929">
    <property type="entry name" value="DNA helicase RuvA subunit, C-terminal domain"/>
    <property type="match status" value="1"/>
</dbReference>
<dbReference type="InterPro" id="IPR003583">
    <property type="entry name" value="Hlx-hairpin-Hlx_DNA-bd_motif"/>
</dbReference>
<comment type="similarity">
    <text evidence="6">Belongs to the RuvA family.</text>
</comment>
<comment type="caution">
    <text evidence="6">Lacks conserved residue(s) required for the propagation of feature annotation.</text>
</comment>
<sequence length="193" mass="21078">MIAQIKGRLVEKTPTYVVIDCNGVGYQLNISLNTFSKIGDNESCLLFTHFVVREDAQLLYGFKEKSERELFRLLISVSGVGSSTAMMILSSLSPDETKNAIMTSDVNTLKGVKGIGAKSAERIIVDLKDKIGKVENSDNLSIFSNNTIKDEALSALVMLGFSKGPAEKALTKIVSQTSDITVEELIKRTLKNL</sequence>
<keyword evidence="5 6" id="KW-0234">DNA repair</keyword>
<evidence type="ECO:0000256" key="2">
    <source>
        <dbReference type="ARBA" id="ARBA00022763"/>
    </source>
</evidence>
<dbReference type="Pfam" id="PF07499">
    <property type="entry name" value="RuvA_C"/>
    <property type="match status" value="1"/>
</dbReference>
<dbReference type="EMBL" id="VOOS01000001">
    <property type="protein sequence ID" value="TXB67205.1"/>
    <property type="molecule type" value="Genomic_DNA"/>
</dbReference>
<dbReference type="Pfam" id="PF14520">
    <property type="entry name" value="HHH_5"/>
    <property type="match status" value="1"/>
</dbReference>
<dbReference type="NCBIfam" id="TIGR00084">
    <property type="entry name" value="ruvA"/>
    <property type="match status" value="1"/>
</dbReference>
<dbReference type="Gene3D" id="1.10.150.20">
    <property type="entry name" value="5' to 3' exonuclease, C-terminal subdomain"/>
    <property type="match status" value="1"/>
</dbReference>
<evidence type="ECO:0000256" key="5">
    <source>
        <dbReference type="ARBA" id="ARBA00023204"/>
    </source>
</evidence>
<evidence type="ECO:0000256" key="6">
    <source>
        <dbReference type="HAMAP-Rule" id="MF_00031"/>
    </source>
</evidence>
<keyword evidence="9" id="KW-1185">Reference proteome</keyword>
<evidence type="ECO:0000256" key="4">
    <source>
        <dbReference type="ARBA" id="ARBA00023172"/>
    </source>
</evidence>
<gene>
    <name evidence="6 8" type="primary">ruvA</name>
    <name evidence="8" type="ORF">FRY74_03195</name>
</gene>
<comment type="function">
    <text evidence="6">The RuvA-RuvB-RuvC complex processes Holliday junction (HJ) DNA during genetic recombination and DNA repair, while the RuvA-RuvB complex plays an important role in the rescue of blocked DNA replication forks via replication fork reversal (RFR). RuvA specifically binds to HJ cruciform DNA, conferring on it an open structure. The RuvB hexamer acts as an ATP-dependent pump, pulling dsDNA into and through the RuvAB complex. HJ branch migration allows RuvC to scan DNA until it finds its consensus sequence, where it cleaves and resolves the cruciform DNA.</text>
</comment>
<dbReference type="InterPro" id="IPR010994">
    <property type="entry name" value="RuvA_2-like"/>
</dbReference>
<dbReference type="InterPro" id="IPR036267">
    <property type="entry name" value="RuvA_C_sf"/>
</dbReference>
<dbReference type="GO" id="GO:0006281">
    <property type="term" value="P:DNA repair"/>
    <property type="evidence" value="ECO:0007669"/>
    <property type="project" value="UniProtKB-UniRule"/>
</dbReference>
<keyword evidence="3 6" id="KW-0238">DNA-binding</keyword>
<dbReference type="Gene3D" id="2.40.50.140">
    <property type="entry name" value="Nucleic acid-binding proteins"/>
    <property type="match status" value="1"/>
</dbReference>
<dbReference type="CDD" id="cd14332">
    <property type="entry name" value="UBA_RuvA_C"/>
    <property type="match status" value="1"/>
</dbReference>
<comment type="domain">
    <text evidence="6">Has three domains with a flexible linker between the domains II and III and assumes an 'L' shape. Domain III is highly mobile and contacts RuvB.</text>
</comment>
<dbReference type="InterPro" id="IPR012340">
    <property type="entry name" value="NA-bd_OB-fold"/>
</dbReference>
<dbReference type="SMART" id="SM00278">
    <property type="entry name" value="HhH1"/>
    <property type="match status" value="2"/>
</dbReference>
<evidence type="ECO:0000256" key="3">
    <source>
        <dbReference type="ARBA" id="ARBA00023125"/>
    </source>
</evidence>
<keyword evidence="4 6" id="KW-0233">DNA recombination</keyword>